<keyword evidence="7 12" id="KW-0675">Receptor</keyword>
<evidence type="ECO:0000256" key="2">
    <source>
        <dbReference type="ARBA" id="ARBA00022606"/>
    </source>
</evidence>
<dbReference type="Pfam" id="PF02949">
    <property type="entry name" value="7tm_6"/>
    <property type="match status" value="1"/>
</dbReference>
<feature type="transmembrane region" description="Helical" evidence="12">
    <location>
        <begin position="35"/>
        <end position="58"/>
    </location>
</feature>
<evidence type="ECO:0000256" key="10">
    <source>
        <dbReference type="ARBA" id="ARBA00037946"/>
    </source>
</evidence>
<evidence type="ECO:0000256" key="8">
    <source>
        <dbReference type="ARBA" id="ARBA00023224"/>
    </source>
</evidence>
<feature type="transmembrane region" description="Helical" evidence="12">
    <location>
        <begin position="268"/>
        <end position="288"/>
    </location>
</feature>
<dbReference type="PANTHER" id="PTHR21137">
    <property type="entry name" value="ODORANT RECEPTOR"/>
    <property type="match status" value="1"/>
</dbReference>
<keyword evidence="8 12" id="KW-0807">Transducer</keyword>
<keyword evidence="6 12" id="KW-0472">Membrane</keyword>
<evidence type="ECO:0000256" key="3">
    <source>
        <dbReference type="ARBA" id="ARBA00022692"/>
    </source>
</evidence>
<keyword evidence="4 12" id="KW-0552">Olfaction</keyword>
<name>A0A3S7SGS5_9NEOP</name>
<dbReference type="GO" id="GO:0007165">
    <property type="term" value="P:signal transduction"/>
    <property type="evidence" value="ECO:0007669"/>
    <property type="project" value="UniProtKB-KW"/>
</dbReference>
<evidence type="ECO:0000313" key="13">
    <source>
        <dbReference type="EMBL" id="AXY83391.1"/>
    </source>
</evidence>
<accession>A0A3S7SGS5</accession>
<keyword evidence="5 12" id="KW-1133">Transmembrane helix</keyword>
<evidence type="ECO:0000256" key="5">
    <source>
        <dbReference type="ARBA" id="ARBA00022989"/>
    </source>
</evidence>
<dbReference type="InterPro" id="IPR004117">
    <property type="entry name" value="7tm6_olfct_rcpt"/>
</dbReference>
<organism evidence="13">
    <name type="scientific">Conopomorpha sinensis</name>
    <name type="common">litch fruit borer</name>
    <dbReference type="NCBI Taxonomy" id="940481"/>
    <lineage>
        <taxon>Eukaryota</taxon>
        <taxon>Metazoa</taxon>
        <taxon>Ecdysozoa</taxon>
        <taxon>Arthropoda</taxon>
        <taxon>Hexapoda</taxon>
        <taxon>Insecta</taxon>
        <taxon>Pterygota</taxon>
        <taxon>Neoptera</taxon>
        <taxon>Endopterygota</taxon>
        <taxon>Lepidoptera</taxon>
        <taxon>Glossata</taxon>
        <taxon>Ditrysia</taxon>
        <taxon>Tineoidea</taxon>
        <taxon>Gracillariidae</taxon>
        <taxon>Conopomorpha</taxon>
    </lineage>
</organism>
<dbReference type="PANTHER" id="PTHR21137:SF37">
    <property type="entry name" value="ODORANT RECEPTOR 46A, ISOFORM B-RELATED"/>
    <property type="match status" value="1"/>
</dbReference>
<feature type="transmembrane region" description="Helical" evidence="12">
    <location>
        <begin position="294"/>
        <end position="315"/>
    </location>
</feature>
<keyword evidence="3 12" id="KW-0812">Transmembrane</keyword>
<comment type="caution">
    <text evidence="12">Lacks conserved residue(s) required for the propagation of feature annotation.</text>
</comment>
<sequence length="392" mass="45858">MTQQFRQSESFNNNLLCLTIFGIWSRERWPKTYKFYSFVYLNITLVLFNLLLTWNLFATPRNIESLISEVIFYFTEVAVTAKVLMVFTMKQKIIEAFEILDSEHFSGDTIEQKAFVQTYSRYYKKFWKYYALYSNFTYCSLVVLLIVGNLAFGMQMQLPACKYYFMTDKSREDRFVFLYLYQSLSLYGHMMYNVNVDSMICGFMLYAICQFKLLNMKLGDIKTTREMKSKNDDTEAVFLSRLRNFLVHYDTLLSYCERIQNITCITTFVMFAAAAAIICVVLCGLLILELTAETFLFMVSYLIAMVLQIFVPALLGTLLSYESVNLVTAAYNTEWIPRSESFKRNLNLFVLRANKPVVLIGWKLFPLSLDTFTSIMKTAYSLFTLVRNVQQD</sequence>
<evidence type="ECO:0000256" key="9">
    <source>
        <dbReference type="ARBA" id="ARBA00037764"/>
    </source>
</evidence>
<feature type="transmembrane region" description="Helical" evidence="12">
    <location>
        <begin position="130"/>
        <end position="152"/>
    </location>
</feature>
<reference evidence="13" key="1">
    <citation type="submission" date="2017-08" db="EMBL/GenBank/DDBJ databases">
        <title>Analysis of the Antennal Transcriptome and Chemosensory-related Genes of Conopomorpha sinensis Bradley (Lepidoptera: Gracilariidae).</title>
        <authorList>
            <person name="Li P."/>
            <person name="Liu Y."/>
            <person name="Wang S."/>
            <person name="Sun H."/>
        </authorList>
    </citation>
    <scope>NUCLEOTIDE SEQUENCE</scope>
</reference>
<keyword evidence="2 12" id="KW-0716">Sensory transduction</keyword>
<proteinExistence type="evidence at transcript level"/>
<comment type="similarity">
    <text evidence="10">Belongs to the insect chemoreceptor superfamily. Heteromeric odorant receptor channel (TC 1.A.69) family. Or2a subfamily.</text>
</comment>
<dbReference type="GO" id="GO:0005549">
    <property type="term" value="F:odorant binding"/>
    <property type="evidence" value="ECO:0007669"/>
    <property type="project" value="InterPro"/>
</dbReference>
<comment type="subunit">
    <text evidence="11">Interacts with Orco. Complexes exist early in the endomembrane system in olfactory sensory neurons (OSNs), coupling these complexes to the conserved ciliary trafficking pathway.</text>
</comment>
<dbReference type="GO" id="GO:0005886">
    <property type="term" value="C:plasma membrane"/>
    <property type="evidence" value="ECO:0007669"/>
    <property type="project" value="UniProtKB-SubCell"/>
</dbReference>
<evidence type="ECO:0000256" key="4">
    <source>
        <dbReference type="ARBA" id="ARBA00022725"/>
    </source>
</evidence>
<comment type="subcellular location">
    <subcellularLocation>
        <location evidence="12">Cell membrane</location>
        <topology evidence="12">Multi-pass membrane protein</topology>
    </subcellularLocation>
    <subcellularLocation>
        <location evidence="1">Membrane</location>
        <topology evidence="1">Multi-pass membrane protein</topology>
    </subcellularLocation>
</comment>
<feature type="transmembrane region" description="Helical" evidence="12">
    <location>
        <begin position="190"/>
        <end position="209"/>
    </location>
</feature>
<protein>
    <recommendedName>
        <fullName evidence="12">Odorant receptor</fullName>
    </recommendedName>
</protein>
<evidence type="ECO:0000256" key="6">
    <source>
        <dbReference type="ARBA" id="ARBA00023136"/>
    </source>
</evidence>
<feature type="transmembrane region" description="Helical" evidence="12">
    <location>
        <begin position="70"/>
        <end position="89"/>
    </location>
</feature>
<evidence type="ECO:0000256" key="1">
    <source>
        <dbReference type="ARBA" id="ARBA00004141"/>
    </source>
</evidence>
<dbReference type="EMBL" id="MF625564">
    <property type="protein sequence ID" value="AXY83391.1"/>
    <property type="molecule type" value="mRNA"/>
</dbReference>
<comment type="function">
    <text evidence="9">Odorant receptor which mediates acceptance or avoidance behavior, depending on its substrates. The odorant receptor repertoire encodes a large collection of odor stimuli that vary widely in identity, intensity, and duration. May form a complex with Orco to form odorant-sensing units, providing sensitive and prolonged odorant signaling and calcium permeability.</text>
</comment>
<evidence type="ECO:0000256" key="12">
    <source>
        <dbReference type="RuleBase" id="RU351113"/>
    </source>
</evidence>
<dbReference type="GO" id="GO:0004984">
    <property type="term" value="F:olfactory receptor activity"/>
    <property type="evidence" value="ECO:0007669"/>
    <property type="project" value="InterPro"/>
</dbReference>
<evidence type="ECO:0000256" key="11">
    <source>
        <dbReference type="ARBA" id="ARBA00038679"/>
    </source>
</evidence>
<evidence type="ECO:0000256" key="7">
    <source>
        <dbReference type="ARBA" id="ARBA00023170"/>
    </source>
</evidence>
<dbReference type="AlphaFoldDB" id="A0A3S7SGS5"/>